<evidence type="ECO:0000313" key="2">
    <source>
        <dbReference type="EMBL" id="SEK53607.1"/>
    </source>
</evidence>
<dbReference type="EMBL" id="FNZU01000003">
    <property type="protein sequence ID" value="SEK53607.1"/>
    <property type="molecule type" value="Genomic_DNA"/>
</dbReference>
<gene>
    <name evidence="2" type="ORF">SAMN04488099_103174</name>
</gene>
<dbReference type="Proteomes" id="UP000199081">
    <property type="component" value="Unassembled WGS sequence"/>
</dbReference>
<protein>
    <submittedName>
        <fullName evidence="2">Sugar-transfer associated ATP-grasp</fullName>
    </submittedName>
</protein>
<dbReference type="STRING" id="426702.SAMN04488099_103174"/>
<reference evidence="3" key="1">
    <citation type="submission" date="2016-10" db="EMBL/GenBank/DDBJ databases">
        <authorList>
            <person name="Varghese N."/>
            <person name="Submissions S."/>
        </authorList>
    </citation>
    <scope>NUCLEOTIDE SEQUENCE [LARGE SCALE GENOMIC DNA]</scope>
    <source>
        <strain evidence="3">DSM 19183</strain>
    </source>
</reference>
<keyword evidence="3" id="KW-1185">Reference proteome</keyword>
<dbReference type="SUPFAM" id="SSF56059">
    <property type="entry name" value="Glutathione synthetase ATP-binding domain-like"/>
    <property type="match status" value="1"/>
</dbReference>
<organism evidence="2 3">
    <name type="scientific">Alkalibacterium pelagium</name>
    <dbReference type="NCBI Taxonomy" id="426702"/>
    <lineage>
        <taxon>Bacteria</taxon>
        <taxon>Bacillati</taxon>
        <taxon>Bacillota</taxon>
        <taxon>Bacilli</taxon>
        <taxon>Lactobacillales</taxon>
        <taxon>Carnobacteriaceae</taxon>
        <taxon>Alkalibacterium</taxon>
    </lineage>
</organism>
<feature type="domain" description="Alpha-L-glutamate ligase-related protein ATP-grasp" evidence="1">
    <location>
        <begin position="68"/>
        <end position="307"/>
    </location>
</feature>
<evidence type="ECO:0000313" key="3">
    <source>
        <dbReference type="Proteomes" id="UP000199081"/>
    </source>
</evidence>
<dbReference type="OrthoDB" id="8736147at2"/>
<dbReference type="Pfam" id="PF14397">
    <property type="entry name" value="ATPgrasp_ST"/>
    <property type="match status" value="1"/>
</dbReference>
<dbReference type="AlphaFoldDB" id="A0A1H7HVC3"/>
<dbReference type="RefSeq" id="WP_091479388.1">
    <property type="nucleotide sequence ID" value="NZ_BJYC01000006.1"/>
</dbReference>
<accession>A0A1H7HVC3</accession>
<proteinExistence type="predicted"/>
<sequence length="328" mass="37876">MHRYVFEELNKEKWINRSKVTGYPKVAKDLAISMKKYGIHPDEYLLLNFYDLDNQRRERIISRKERDAFVKVFNKNEELPQLEEKINFLTNFKDYVNREFLLLKDASYEDYLSFLSRHPGYVAKQSDSGQGKGVEVVKEVKDPVQEFQRLKDKSYDLLEEVIDTHEELREISPAGTPAIRIFTFVDKQSTPHIIFSAINLSTDNPVVNFGSGALKALIDPDTGKIVTDGISKSDQSFNAHPFTGHQIKGRQLPDWEKLRQSLLKAAMEFPEVRYIGWDCTISIKGPVLIEANARRPGINGQQLAGFKKVDEKYSNFEMVREEYNELTS</sequence>
<dbReference type="InterPro" id="IPR039523">
    <property type="entry name" value="RimK-rel_E_lig_ATP-grasp"/>
</dbReference>
<name>A0A1H7HVC3_9LACT</name>
<evidence type="ECO:0000259" key="1">
    <source>
        <dbReference type="Pfam" id="PF14397"/>
    </source>
</evidence>